<keyword evidence="1" id="KW-0472">Membrane</keyword>
<keyword evidence="1" id="KW-0812">Transmembrane</keyword>
<name>A0A644WS65_9ZZZZ</name>
<keyword evidence="1" id="KW-1133">Transmembrane helix</keyword>
<reference evidence="2" key="1">
    <citation type="submission" date="2019-08" db="EMBL/GenBank/DDBJ databases">
        <authorList>
            <person name="Kucharzyk K."/>
            <person name="Murdoch R.W."/>
            <person name="Higgins S."/>
            <person name="Loffler F."/>
        </authorList>
    </citation>
    <scope>NUCLEOTIDE SEQUENCE</scope>
</reference>
<feature type="transmembrane region" description="Helical" evidence="1">
    <location>
        <begin position="20"/>
        <end position="38"/>
    </location>
</feature>
<gene>
    <name evidence="2" type="ORF">SDC9_52982</name>
</gene>
<sequence length="67" mass="7443">MSEICHEQKKVVYRDRGVDAFYGLGFIGAAIYFIGQATTFSMGVVGFLKALVWPVFVILALMKHLGM</sequence>
<organism evidence="2">
    <name type="scientific">bioreactor metagenome</name>
    <dbReference type="NCBI Taxonomy" id="1076179"/>
    <lineage>
        <taxon>unclassified sequences</taxon>
        <taxon>metagenomes</taxon>
        <taxon>ecological metagenomes</taxon>
    </lineage>
</organism>
<dbReference type="AlphaFoldDB" id="A0A644WS65"/>
<comment type="caution">
    <text evidence="2">The sequence shown here is derived from an EMBL/GenBank/DDBJ whole genome shotgun (WGS) entry which is preliminary data.</text>
</comment>
<proteinExistence type="predicted"/>
<feature type="transmembrane region" description="Helical" evidence="1">
    <location>
        <begin position="44"/>
        <end position="62"/>
    </location>
</feature>
<evidence type="ECO:0000256" key="1">
    <source>
        <dbReference type="SAM" id="Phobius"/>
    </source>
</evidence>
<evidence type="ECO:0000313" key="2">
    <source>
        <dbReference type="EMBL" id="MPM06680.1"/>
    </source>
</evidence>
<protein>
    <submittedName>
        <fullName evidence="2">Uncharacterized protein</fullName>
    </submittedName>
</protein>
<dbReference type="EMBL" id="VSSQ01001252">
    <property type="protein sequence ID" value="MPM06680.1"/>
    <property type="molecule type" value="Genomic_DNA"/>
</dbReference>
<accession>A0A644WS65</accession>